<dbReference type="Proteomes" id="UP000305457">
    <property type="component" value="Chromosome"/>
</dbReference>
<dbReference type="GO" id="GO:0003676">
    <property type="term" value="F:nucleic acid binding"/>
    <property type="evidence" value="ECO:0007669"/>
    <property type="project" value="InterPro"/>
</dbReference>
<dbReference type="InterPro" id="IPR029063">
    <property type="entry name" value="SAM-dependent_MTases_sf"/>
</dbReference>
<dbReference type="InterPro" id="IPR002052">
    <property type="entry name" value="DNA_methylase_N6_adenine_CS"/>
</dbReference>
<dbReference type="AlphaFoldDB" id="A0A5B7XVJ5"/>
<protein>
    <recommendedName>
        <fullName evidence="1">Type II methyltransferase M.TaqI-like domain-containing protein</fullName>
    </recommendedName>
</protein>
<evidence type="ECO:0000259" key="1">
    <source>
        <dbReference type="Pfam" id="PF07669"/>
    </source>
</evidence>
<dbReference type="EMBL" id="CP040825">
    <property type="protein sequence ID" value="QCZ36494.1"/>
    <property type="molecule type" value="Genomic_DNA"/>
</dbReference>
<sequence>MKKVQYGQYFTKSSVWLRPQIIDFIKQSNCKIAYDPFAGDGDLLKVSKLYGINKTIGKDIDESLDWQINDSLISIPSYQEAIIITNPPYLAKNSATRKKIDLSKYFNRSKYDDLYLIALETMIKAQKYIVAIIPESFINSNFKQKQFLNSITILEQNPFNDTEQPVCIVCFDGVLKDFSDIKIYKNDIYMGTLDQLENIRLNPDKSTQIKFNDPNGWLGLRAIDSSNDNNKIEFNFKDKIKYDWNRLNHTSRHFTLISIEVSDHLKTKFINKCNEILCQIRTKSADAILTAFMGNTKTGIRRRRLDFKLARAIIETALKEL</sequence>
<feature type="domain" description="Type II methyltransferase M.TaqI-like" evidence="1">
    <location>
        <begin position="82"/>
        <end position="149"/>
    </location>
</feature>
<dbReference type="InterPro" id="IPR011639">
    <property type="entry name" value="MethylTrfase_TaqI-like_dom"/>
</dbReference>
<reference evidence="2 3" key="1">
    <citation type="submission" date="2019-06" db="EMBL/GenBank/DDBJ databases">
        <title>Mycoplasma sp. 2F1A isolated from ostrich.</title>
        <authorList>
            <person name="Spergser J."/>
        </authorList>
    </citation>
    <scope>NUCLEOTIDE SEQUENCE [LARGE SCALE GENOMIC DNA]</scope>
    <source>
        <strain evidence="2 3">2F1A</strain>
    </source>
</reference>
<dbReference type="GO" id="GO:0032259">
    <property type="term" value="P:methylation"/>
    <property type="evidence" value="ECO:0007669"/>
    <property type="project" value="InterPro"/>
</dbReference>
<dbReference type="SUPFAM" id="SSF53335">
    <property type="entry name" value="S-adenosyl-L-methionine-dependent methyltransferases"/>
    <property type="match status" value="1"/>
</dbReference>
<dbReference type="Pfam" id="PF07669">
    <property type="entry name" value="Eco57I"/>
    <property type="match status" value="1"/>
</dbReference>
<dbReference type="Gene3D" id="3.40.50.150">
    <property type="entry name" value="Vaccinia Virus protein VP39"/>
    <property type="match status" value="1"/>
</dbReference>
<dbReference type="OrthoDB" id="388311at2"/>
<name>A0A5B7XVJ5_9MOLU</name>
<dbReference type="GO" id="GO:0006304">
    <property type="term" value="P:DNA modification"/>
    <property type="evidence" value="ECO:0007669"/>
    <property type="project" value="InterPro"/>
</dbReference>
<evidence type="ECO:0000313" key="2">
    <source>
        <dbReference type="EMBL" id="QCZ36494.1"/>
    </source>
</evidence>
<gene>
    <name evidence="2" type="ORF">FG904_00440</name>
</gene>
<evidence type="ECO:0000313" key="3">
    <source>
        <dbReference type="Proteomes" id="UP000305457"/>
    </source>
</evidence>
<proteinExistence type="predicted"/>
<organism evidence="2 3">
    <name type="scientific">Mycoplasma nasistruthionis</name>
    <dbReference type="NCBI Taxonomy" id="353852"/>
    <lineage>
        <taxon>Bacteria</taxon>
        <taxon>Bacillati</taxon>
        <taxon>Mycoplasmatota</taxon>
        <taxon>Mollicutes</taxon>
        <taxon>Mycoplasmataceae</taxon>
        <taxon>Mycoplasma</taxon>
    </lineage>
</organism>
<accession>A0A5B7XVJ5</accession>
<dbReference type="GO" id="GO:0009007">
    <property type="term" value="F:site-specific DNA-methyltransferase (adenine-specific) activity"/>
    <property type="evidence" value="ECO:0007669"/>
    <property type="project" value="UniProtKB-EC"/>
</dbReference>
<dbReference type="RefSeq" id="WP_139591977.1">
    <property type="nucleotide sequence ID" value="NZ_CP040825.1"/>
</dbReference>
<dbReference type="PROSITE" id="PS00092">
    <property type="entry name" value="N6_MTASE"/>
    <property type="match status" value="1"/>
</dbReference>
<dbReference type="KEGG" id="mnh:FG904_00440"/>